<name>U9TMD8_RHIID</name>
<protein>
    <submittedName>
        <fullName evidence="2">Uncharacterized protein</fullName>
    </submittedName>
</protein>
<organism evidence="2">
    <name type="scientific">Rhizophagus irregularis (strain DAOM 181602 / DAOM 197198 / MUCL 43194)</name>
    <name type="common">Arbuscular mycorrhizal fungus</name>
    <name type="synonym">Glomus intraradices</name>
    <dbReference type="NCBI Taxonomy" id="747089"/>
    <lineage>
        <taxon>Eukaryota</taxon>
        <taxon>Fungi</taxon>
        <taxon>Fungi incertae sedis</taxon>
        <taxon>Mucoromycota</taxon>
        <taxon>Glomeromycotina</taxon>
        <taxon>Glomeromycetes</taxon>
        <taxon>Glomerales</taxon>
        <taxon>Glomeraceae</taxon>
        <taxon>Rhizophagus</taxon>
    </lineage>
</organism>
<dbReference type="EMBL" id="KI290302">
    <property type="protein sequence ID" value="ESA07468.1"/>
    <property type="molecule type" value="Genomic_DNA"/>
</dbReference>
<evidence type="ECO:0000256" key="1">
    <source>
        <dbReference type="SAM" id="MobiDB-lite"/>
    </source>
</evidence>
<sequence>MYTLNSKISSGVDTDITGNRLQRGRRYSRNSAPAWTPIFQLSFETKEFGSNVDADIPEFGSGVDTDIPGIRLQRGRRYSR</sequence>
<accession>U9TMD8</accession>
<feature type="region of interest" description="Disordered" evidence="1">
    <location>
        <begin position="1"/>
        <end position="21"/>
    </location>
</feature>
<reference evidence="2" key="1">
    <citation type="submission" date="2013-07" db="EMBL/GenBank/DDBJ databases">
        <title>The genome of an arbuscular mycorrhizal fungus provides insights into the evolution of the oldest plant symbiosis.</title>
        <authorList>
            <consortium name="DOE Joint Genome Institute"/>
            <person name="Tisserant E."/>
            <person name="Malbreil M."/>
            <person name="Kuo A."/>
            <person name="Kohler A."/>
            <person name="Symeonidi A."/>
            <person name="Balestrini R."/>
            <person name="Charron P."/>
            <person name="Duensing N."/>
            <person name="Frei-dit-Frey N."/>
            <person name="Gianinazzi-Pearson V."/>
            <person name="Gilbert B."/>
            <person name="Handa Y."/>
            <person name="Hijri M."/>
            <person name="Kaul R."/>
            <person name="Kawaguchi M."/>
            <person name="Krajinski F."/>
            <person name="Lammers P."/>
            <person name="Lapierre D."/>
            <person name="Masclaux F.G."/>
            <person name="Murat C."/>
            <person name="Morin E."/>
            <person name="Ndikumana S."/>
            <person name="Pagni M."/>
            <person name="Petitpierre D."/>
            <person name="Requena N."/>
            <person name="Rosikiewicz P."/>
            <person name="Riley R."/>
            <person name="Saito K."/>
            <person name="San Clemente H."/>
            <person name="Shapiro H."/>
            <person name="van Tuinen D."/>
            <person name="Becard G."/>
            <person name="Bonfante P."/>
            <person name="Paszkowski U."/>
            <person name="Shachar-Hill Y."/>
            <person name="Young J.P."/>
            <person name="Sanders I.R."/>
            <person name="Henrissat B."/>
            <person name="Rensing S.A."/>
            <person name="Grigoriev I.V."/>
            <person name="Corradi N."/>
            <person name="Roux C."/>
            <person name="Martin F."/>
        </authorList>
    </citation>
    <scope>NUCLEOTIDE SEQUENCE</scope>
    <source>
        <strain evidence="2">DAOM 197198</strain>
    </source>
</reference>
<dbReference type="AlphaFoldDB" id="U9TMD8"/>
<gene>
    <name evidence="2" type="ORF">GLOINDRAFT_3722</name>
</gene>
<feature type="compositionally biased region" description="Polar residues" evidence="1">
    <location>
        <begin position="1"/>
        <end position="20"/>
    </location>
</feature>
<dbReference type="HOGENOM" id="CLU_2590977_0_0_1"/>
<proteinExistence type="predicted"/>
<evidence type="ECO:0000313" key="2">
    <source>
        <dbReference type="EMBL" id="ESA07468.1"/>
    </source>
</evidence>